<evidence type="ECO:0000259" key="1">
    <source>
        <dbReference type="Pfam" id="PF01883"/>
    </source>
</evidence>
<dbReference type="PANTHER" id="PTHR42831">
    <property type="entry name" value="FE-S PROTEIN MATURATION AUXILIARY FACTOR YITW"/>
    <property type="match status" value="1"/>
</dbReference>
<dbReference type="EMBL" id="FMCU01000005">
    <property type="protein sequence ID" value="SCF11310.1"/>
    <property type="molecule type" value="Genomic_DNA"/>
</dbReference>
<dbReference type="AlphaFoldDB" id="A0A1C4XS19"/>
<keyword evidence="4" id="KW-1185">Reference proteome</keyword>
<dbReference type="Pfam" id="PF01883">
    <property type="entry name" value="FeS_assembly_P"/>
    <property type="match status" value="1"/>
</dbReference>
<dbReference type="InterPro" id="IPR002744">
    <property type="entry name" value="MIP18-like"/>
</dbReference>
<dbReference type="STRING" id="121616.GA0070216_105128"/>
<reference evidence="4" key="1">
    <citation type="submission" date="2016-06" db="EMBL/GenBank/DDBJ databases">
        <authorList>
            <person name="Varghese N."/>
            <person name="Submissions Spin"/>
        </authorList>
    </citation>
    <scope>NUCLEOTIDE SEQUENCE [LARGE SCALE GENOMIC DNA]</scope>
    <source>
        <strain evidence="4">DSM 44100</strain>
    </source>
</reference>
<dbReference type="Pfam" id="PF23451">
    <property type="entry name" value="Zn_ribbon_PaaD"/>
    <property type="match status" value="1"/>
</dbReference>
<evidence type="ECO:0000259" key="2">
    <source>
        <dbReference type="Pfam" id="PF23451"/>
    </source>
</evidence>
<evidence type="ECO:0000313" key="3">
    <source>
        <dbReference type="EMBL" id="SCF11310.1"/>
    </source>
</evidence>
<accession>A0A1C4XS19</accession>
<organism evidence="3 4">
    <name type="scientific">Micromonospora matsumotoense</name>
    <dbReference type="NCBI Taxonomy" id="121616"/>
    <lineage>
        <taxon>Bacteria</taxon>
        <taxon>Bacillati</taxon>
        <taxon>Actinomycetota</taxon>
        <taxon>Actinomycetes</taxon>
        <taxon>Micromonosporales</taxon>
        <taxon>Micromonosporaceae</taxon>
        <taxon>Micromonospora</taxon>
    </lineage>
</organism>
<name>A0A1C4XS19_9ACTN</name>
<feature type="domain" description="PaaD zinc beta ribbon" evidence="2">
    <location>
        <begin position="142"/>
        <end position="182"/>
    </location>
</feature>
<sequence length="184" mass="18817">MTDPRAAVAAVVDPEIRVITIDELGILRAVDEDPTTGRVLVTITPTYTGCPAMDVIRADIRRALAAAGHPGAEVRTVFSPAWSTDWISAEGRAKLAAAGIAPPAPVGSVGGVPASAVSAARVGPVGGGPAPGRSAGVVPLTLAVRCPRCGSPETEQVSRFGSTACKALWRCRSCSEPFDHLKAL</sequence>
<dbReference type="OrthoDB" id="3684942at2"/>
<feature type="domain" description="MIP18 family-like" evidence="1">
    <location>
        <begin position="5"/>
        <end position="74"/>
    </location>
</feature>
<dbReference type="PANTHER" id="PTHR42831:SF3">
    <property type="entry name" value="1,2-PHENYLACETYL-COA EPOXIDASE, SUBUNIT D-RELATED"/>
    <property type="match status" value="1"/>
</dbReference>
<dbReference type="RefSeq" id="WP_091245242.1">
    <property type="nucleotide sequence ID" value="NZ_CP192025.1"/>
</dbReference>
<gene>
    <name evidence="3" type="ORF">GA0070216_105128</name>
</gene>
<protein>
    <submittedName>
        <fullName evidence="3">Ring-1,2-phenylacetyl-CoA epoxidase subunit PaaD</fullName>
    </submittedName>
</protein>
<dbReference type="InterPro" id="IPR034904">
    <property type="entry name" value="FSCA_dom_sf"/>
</dbReference>
<evidence type="ECO:0000313" key="4">
    <source>
        <dbReference type="Proteomes" id="UP000198797"/>
    </source>
</evidence>
<dbReference type="Proteomes" id="UP000198797">
    <property type="component" value="Unassembled WGS sequence"/>
</dbReference>
<dbReference type="InterPro" id="IPR056572">
    <property type="entry name" value="Zn_ribbon_PaaD"/>
</dbReference>
<dbReference type="Gene3D" id="3.30.300.130">
    <property type="entry name" value="Fe-S cluster assembly (FSCA)"/>
    <property type="match status" value="1"/>
</dbReference>
<dbReference type="InterPro" id="IPR052339">
    <property type="entry name" value="Fe-S_Maturation_MIP18"/>
</dbReference>
<dbReference type="SUPFAM" id="SSF117916">
    <property type="entry name" value="Fe-S cluster assembly (FSCA) domain-like"/>
    <property type="match status" value="1"/>
</dbReference>
<proteinExistence type="predicted"/>